<organism evidence="9 10">
    <name type="scientific">Desulfonema ishimotonii</name>
    <dbReference type="NCBI Taxonomy" id="45657"/>
    <lineage>
        <taxon>Bacteria</taxon>
        <taxon>Pseudomonadati</taxon>
        <taxon>Thermodesulfobacteriota</taxon>
        <taxon>Desulfobacteria</taxon>
        <taxon>Desulfobacterales</taxon>
        <taxon>Desulfococcaceae</taxon>
        <taxon>Desulfonema</taxon>
    </lineage>
</organism>
<dbReference type="GO" id="GO:0003677">
    <property type="term" value="F:DNA binding"/>
    <property type="evidence" value="ECO:0007669"/>
    <property type="project" value="InterPro"/>
</dbReference>
<dbReference type="NCBIfam" id="TIGR00678">
    <property type="entry name" value="holB"/>
    <property type="match status" value="1"/>
</dbReference>
<evidence type="ECO:0000256" key="1">
    <source>
        <dbReference type="ARBA" id="ARBA00012417"/>
    </source>
</evidence>
<protein>
    <recommendedName>
        <fullName evidence="2">DNA polymerase III subunit delta'</fullName>
        <ecNumber evidence="1">2.7.7.7</ecNumber>
    </recommendedName>
</protein>
<sequence length="345" mass="38109">MSESDLRYLQGQKALNNLSAILCRGKIPHALLFTGIGGIGKCAAALAFAMACNCSRSAERSDLSGLFFSDPCTCRSCQKIRSGNHPDIHRVDPSGPFIKIDQIRDLCHALSMKPYEAEMRVVIITQAQTMNPEAANALLKMLEEPPDRTVLILTATQTSDLLPTIVSRCQTIRFAPIPRQTVVRFFVEQHGIPEADAAVLATLSGGSPERFRSATAIRKYREQIRWRAWLIGICNELILTAGAQRFAGTALAFAERLSGNRETLSDALDLIRIWLRDLVICKYHPDKIINRDLAETVRSVSEKLTVPSLLSKISAIQSAQKGLRSNANPRLTAEVLMLRLTKTDV</sequence>
<accession>A0A401FQV4</accession>
<dbReference type="Pfam" id="PF09115">
    <property type="entry name" value="DNApol3-delta_C"/>
    <property type="match status" value="1"/>
</dbReference>
<keyword evidence="6" id="KW-0239">DNA-directed DNA polymerase</keyword>
<dbReference type="PANTHER" id="PTHR11669:SF8">
    <property type="entry name" value="DNA POLYMERASE III SUBUNIT DELTA"/>
    <property type="match status" value="1"/>
</dbReference>
<proteinExistence type="predicted"/>
<dbReference type="InterPro" id="IPR004622">
    <property type="entry name" value="DNA_pol_HolB"/>
</dbReference>
<comment type="caution">
    <text evidence="9">The sequence shown here is derived from an EMBL/GenBank/DDBJ whole genome shotgun (WGS) entry which is preliminary data.</text>
</comment>
<evidence type="ECO:0000256" key="6">
    <source>
        <dbReference type="ARBA" id="ARBA00022932"/>
    </source>
</evidence>
<keyword evidence="10" id="KW-1185">Reference proteome</keyword>
<dbReference type="OrthoDB" id="9810148at2"/>
<reference evidence="10" key="1">
    <citation type="submission" date="2017-11" db="EMBL/GenBank/DDBJ databases">
        <authorList>
            <person name="Watanabe M."/>
            <person name="Kojima H."/>
        </authorList>
    </citation>
    <scope>NUCLEOTIDE SEQUENCE [LARGE SCALE GENOMIC DNA]</scope>
    <source>
        <strain evidence="10">Tokyo 01</strain>
    </source>
</reference>
<feature type="domain" description="DNA polymerase III delta subunit C-terminal" evidence="8">
    <location>
        <begin position="261"/>
        <end position="341"/>
    </location>
</feature>
<dbReference type="InterPro" id="IPR015199">
    <property type="entry name" value="DNA_pol_III_delta_C"/>
</dbReference>
<evidence type="ECO:0000259" key="8">
    <source>
        <dbReference type="Pfam" id="PF09115"/>
    </source>
</evidence>
<evidence type="ECO:0000313" key="9">
    <source>
        <dbReference type="EMBL" id="GBC59340.1"/>
    </source>
</evidence>
<dbReference type="EC" id="2.7.7.7" evidence="1"/>
<evidence type="ECO:0000256" key="7">
    <source>
        <dbReference type="ARBA" id="ARBA00049244"/>
    </source>
</evidence>
<dbReference type="SUPFAM" id="SSF52540">
    <property type="entry name" value="P-loop containing nucleoside triphosphate hydrolases"/>
    <property type="match status" value="1"/>
</dbReference>
<dbReference type="GO" id="GO:0008408">
    <property type="term" value="F:3'-5' exonuclease activity"/>
    <property type="evidence" value="ECO:0007669"/>
    <property type="project" value="InterPro"/>
</dbReference>
<dbReference type="GO" id="GO:0009360">
    <property type="term" value="C:DNA polymerase III complex"/>
    <property type="evidence" value="ECO:0007669"/>
    <property type="project" value="InterPro"/>
</dbReference>
<keyword evidence="3" id="KW-0808">Transferase</keyword>
<dbReference type="AlphaFoldDB" id="A0A401FQV4"/>
<evidence type="ECO:0000256" key="3">
    <source>
        <dbReference type="ARBA" id="ARBA00022679"/>
    </source>
</evidence>
<name>A0A401FQV4_9BACT</name>
<keyword evidence="5" id="KW-0235">DNA replication</keyword>
<evidence type="ECO:0000256" key="5">
    <source>
        <dbReference type="ARBA" id="ARBA00022705"/>
    </source>
</evidence>
<evidence type="ECO:0000313" key="10">
    <source>
        <dbReference type="Proteomes" id="UP000288096"/>
    </source>
</evidence>
<evidence type="ECO:0000256" key="2">
    <source>
        <dbReference type="ARBA" id="ARBA00014363"/>
    </source>
</evidence>
<dbReference type="Pfam" id="PF13177">
    <property type="entry name" value="DNA_pol3_delta2"/>
    <property type="match status" value="1"/>
</dbReference>
<dbReference type="Proteomes" id="UP000288096">
    <property type="component" value="Unassembled WGS sequence"/>
</dbReference>
<dbReference type="GO" id="GO:0006261">
    <property type="term" value="P:DNA-templated DNA replication"/>
    <property type="evidence" value="ECO:0007669"/>
    <property type="project" value="TreeGrafter"/>
</dbReference>
<dbReference type="GO" id="GO:0003887">
    <property type="term" value="F:DNA-directed DNA polymerase activity"/>
    <property type="evidence" value="ECO:0007669"/>
    <property type="project" value="UniProtKB-KW"/>
</dbReference>
<keyword evidence="4" id="KW-0548">Nucleotidyltransferase</keyword>
<comment type="catalytic activity">
    <reaction evidence="7">
        <text>DNA(n) + a 2'-deoxyribonucleoside 5'-triphosphate = DNA(n+1) + diphosphate</text>
        <dbReference type="Rhea" id="RHEA:22508"/>
        <dbReference type="Rhea" id="RHEA-COMP:17339"/>
        <dbReference type="Rhea" id="RHEA-COMP:17340"/>
        <dbReference type="ChEBI" id="CHEBI:33019"/>
        <dbReference type="ChEBI" id="CHEBI:61560"/>
        <dbReference type="ChEBI" id="CHEBI:173112"/>
        <dbReference type="EC" id="2.7.7.7"/>
    </reaction>
</comment>
<dbReference type="EMBL" id="BEXT01000001">
    <property type="protein sequence ID" value="GBC59340.1"/>
    <property type="molecule type" value="Genomic_DNA"/>
</dbReference>
<reference evidence="10" key="2">
    <citation type="submission" date="2019-01" db="EMBL/GenBank/DDBJ databases">
        <title>Genome sequence of Desulfonema ishimotonii strain Tokyo 01.</title>
        <authorList>
            <person name="Fukui M."/>
        </authorList>
    </citation>
    <scope>NUCLEOTIDE SEQUENCE [LARGE SCALE GENOMIC DNA]</scope>
    <source>
        <strain evidence="10">Tokyo 01</strain>
    </source>
</reference>
<dbReference type="InterPro" id="IPR050238">
    <property type="entry name" value="DNA_Rep/Repair_Clamp_Loader"/>
</dbReference>
<gene>
    <name evidence="9" type="ORF">DENIS_0279</name>
</gene>
<dbReference type="RefSeq" id="WP_124326860.1">
    <property type="nucleotide sequence ID" value="NZ_BEXT01000001.1"/>
</dbReference>
<evidence type="ECO:0000256" key="4">
    <source>
        <dbReference type="ARBA" id="ARBA00022695"/>
    </source>
</evidence>
<dbReference type="InterPro" id="IPR027417">
    <property type="entry name" value="P-loop_NTPase"/>
</dbReference>
<dbReference type="Gene3D" id="3.40.50.300">
    <property type="entry name" value="P-loop containing nucleotide triphosphate hydrolases"/>
    <property type="match status" value="1"/>
</dbReference>
<dbReference type="PANTHER" id="PTHR11669">
    <property type="entry name" value="REPLICATION FACTOR C / DNA POLYMERASE III GAMMA-TAU SUBUNIT"/>
    <property type="match status" value="1"/>
</dbReference>